<keyword evidence="3" id="KW-1185">Reference proteome</keyword>
<evidence type="ECO:0000313" key="2">
    <source>
        <dbReference type="EMBL" id="MED6152761.1"/>
    </source>
</evidence>
<organism evidence="2 3">
    <name type="scientific">Stylosanthes scabra</name>
    <dbReference type="NCBI Taxonomy" id="79078"/>
    <lineage>
        <taxon>Eukaryota</taxon>
        <taxon>Viridiplantae</taxon>
        <taxon>Streptophyta</taxon>
        <taxon>Embryophyta</taxon>
        <taxon>Tracheophyta</taxon>
        <taxon>Spermatophyta</taxon>
        <taxon>Magnoliopsida</taxon>
        <taxon>eudicotyledons</taxon>
        <taxon>Gunneridae</taxon>
        <taxon>Pentapetalae</taxon>
        <taxon>rosids</taxon>
        <taxon>fabids</taxon>
        <taxon>Fabales</taxon>
        <taxon>Fabaceae</taxon>
        <taxon>Papilionoideae</taxon>
        <taxon>50 kb inversion clade</taxon>
        <taxon>dalbergioids sensu lato</taxon>
        <taxon>Dalbergieae</taxon>
        <taxon>Pterocarpus clade</taxon>
        <taxon>Stylosanthes</taxon>
    </lineage>
</organism>
<reference evidence="2 3" key="1">
    <citation type="journal article" date="2023" name="Plants (Basel)">
        <title>Bridging the Gap: Combining Genomics and Transcriptomics Approaches to Understand Stylosanthes scabra, an Orphan Legume from the Brazilian Caatinga.</title>
        <authorList>
            <person name="Ferreira-Neto J.R.C."/>
            <person name="da Silva M.D."/>
            <person name="Binneck E."/>
            <person name="de Melo N.F."/>
            <person name="da Silva R.H."/>
            <person name="de Melo A.L.T.M."/>
            <person name="Pandolfi V."/>
            <person name="Bustamante F.O."/>
            <person name="Brasileiro-Vidal A.C."/>
            <person name="Benko-Iseppon A.M."/>
        </authorList>
    </citation>
    <scope>NUCLEOTIDE SEQUENCE [LARGE SCALE GENOMIC DNA]</scope>
    <source>
        <tissue evidence="2">Leaves</tissue>
    </source>
</reference>
<sequence>SYNQPFVHGADKESESPSLEGEPNSAMLDVTISSMLLKKVFPLFPLSPAHHLSEKDYIRLVDLNMAVAKISFNLKEWICLPPDLLEKYLEFMEHALFGKVCNDAQSDNAVSEKCLIQLLPFIPKFVSRGASYWTTRLLQAFTYIFRESKPGSLLKLACLSAIEDMLTPIQAILSLEKSFPENLELQEYLMAWIAELPLLLIHLGDKHPACYEVA</sequence>
<proteinExistence type="predicted"/>
<accession>A0ABU6TV71</accession>
<feature type="non-terminal residue" evidence="2">
    <location>
        <position position="1"/>
    </location>
</feature>
<dbReference type="EMBL" id="JASCZI010092768">
    <property type="protein sequence ID" value="MED6152761.1"/>
    <property type="molecule type" value="Genomic_DNA"/>
</dbReference>
<comment type="caution">
    <text evidence="2">The sequence shown here is derived from an EMBL/GenBank/DDBJ whole genome shotgun (WGS) entry which is preliminary data.</text>
</comment>
<evidence type="ECO:0000256" key="1">
    <source>
        <dbReference type="SAM" id="MobiDB-lite"/>
    </source>
</evidence>
<gene>
    <name evidence="2" type="ORF">PIB30_095085</name>
</gene>
<evidence type="ECO:0000313" key="3">
    <source>
        <dbReference type="Proteomes" id="UP001341840"/>
    </source>
</evidence>
<feature type="region of interest" description="Disordered" evidence="1">
    <location>
        <begin position="1"/>
        <end position="24"/>
    </location>
</feature>
<name>A0ABU6TV71_9FABA</name>
<protein>
    <submittedName>
        <fullName evidence="2">Uncharacterized protein</fullName>
    </submittedName>
</protein>
<dbReference type="Proteomes" id="UP001341840">
    <property type="component" value="Unassembled WGS sequence"/>
</dbReference>